<dbReference type="Proteomes" id="UP000500857">
    <property type="component" value="Chromosome"/>
</dbReference>
<evidence type="ECO:0000313" key="3">
    <source>
        <dbReference type="Proteomes" id="UP000500857"/>
    </source>
</evidence>
<dbReference type="InterPro" id="IPR007345">
    <property type="entry name" value="Polysacch_pyruvyl_Trfase"/>
</dbReference>
<gene>
    <name evidence="2" type="primary">csaB</name>
    <name evidence="2" type="ORF">HCG48_09510</name>
</gene>
<organism evidence="2 3">
    <name type="scientific">Oxynema aestuarii AP17</name>
    <dbReference type="NCBI Taxonomy" id="2064643"/>
    <lineage>
        <taxon>Bacteria</taxon>
        <taxon>Bacillati</taxon>
        <taxon>Cyanobacteriota</taxon>
        <taxon>Cyanophyceae</taxon>
        <taxon>Oscillatoriophycideae</taxon>
        <taxon>Oscillatoriales</taxon>
        <taxon>Oscillatoriaceae</taxon>
        <taxon>Oxynema</taxon>
        <taxon>Oxynema aestuarii</taxon>
    </lineage>
</organism>
<name>A0A6H1TYF3_9CYAN</name>
<keyword evidence="3" id="KW-1185">Reference proteome</keyword>
<dbReference type="InterPro" id="IPR019896">
    <property type="entry name" value="Polysacch_pyruvyl_Trfase_CsaB"/>
</dbReference>
<evidence type="ECO:0000313" key="2">
    <source>
        <dbReference type="EMBL" id="QIZ70793.1"/>
    </source>
</evidence>
<dbReference type="AlphaFoldDB" id="A0A6H1TYF3"/>
<sequence>MGQIRAVLCGYYGKGNAGDEALLASLLQMLPPEVTPVVLSGDPQATRDRYGVQATNRMSAIRVWQALRRSQVFIWGGGSLIQDATSFTSPLYYAGLMGLAQQLGLTTIAWAQGIGPLERSFVRQIARHAFRGCDAVSVRDARSAQFLVDWQVPFTLAPDPVWALDSKPVEGLWDIPAPRVAVNLRSHRHLTPERLEILTQAIAQFQKATDTFILLVPFQASQDLAIAQTIHARLPEVSSIYNLDDPRQIKGLFRGVEMAIGMRFHSLIMAAAEHCRCFALSYDPKVSQLIADLNLPGWELSDLPTDPNTIAEAWIEHYANGDRLNEISIHSLVDRSLIHRQILCKGMEKLGIL</sequence>
<reference evidence="2 3" key="1">
    <citation type="submission" date="2020-04" db="EMBL/GenBank/DDBJ databases">
        <authorList>
            <person name="Basu S."/>
            <person name="Maruthanayagam V."/>
            <person name="Chakraborty S."/>
            <person name="Pramanik A."/>
            <person name="Mukherjee J."/>
            <person name="Brink B."/>
        </authorList>
    </citation>
    <scope>NUCLEOTIDE SEQUENCE [LARGE SCALE GENOMIC DNA]</scope>
    <source>
        <strain evidence="2 3">AP17</strain>
    </source>
</reference>
<dbReference type="PANTHER" id="PTHR36836:SF1">
    <property type="entry name" value="COLANIC ACID BIOSYNTHESIS PROTEIN WCAK"/>
    <property type="match status" value="1"/>
</dbReference>
<keyword evidence="2" id="KW-0808">Transferase</keyword>
<dbReference type="KEGG" id="oxy:HCG48_09510"/>
<protein>
    <submittedName>
        <fullName evidence="2">Polysaccharide pyruvyl transferase CsaB</fullName>
    </submittedName>
</protein>
<dbReference type="EMBL" id="CP051167">
    <property type="protein sequence ID" value="QIZ70793.1"/>
    <property type="molecule type" value="Genomic_DNA"/>
</dbReference>
<feature type="domain" description="Polysaccharide pyruvyl transferase" evidence="1">
    <location>
        <begin position="16"/>
        <end position="284"/>
    </location>
</feature>
<dbReference type="PANTHER" id="PTHR36836">
    <property type="entry name" value="COLANIC ACID BIOSYNTHESIS PROTEIN WCAK"/>
    <property type="match status" value="1"/>
</dbReference>
<accession>A0A6H1TYF3</accession>
<dbReference type="RefSeq" id="WP_168568948.1">
    <property type="nucleotide sequence ID" value="NZ_CP051167.1"/>
</dbReference>
<proteinExistence type="predicted"/>
<dbReference type="Pfam" id="PF04230">
    <property type="entry name" value="PS_pyruv_trans"/>
    <property type="match status" value="1"/>
</dbReference>
<dbReference type="GO" id="GO:0016740">
    <property type="term" value="F:transferase activity"/>
    <property type="evidence" value="ECO:0007669"/>
    <property type="project" value="UniProtKB-KW"/>
</dbReference>
<evidence type="ECO:0000259" key="1">
    <source>
        <dbReference type="Pfam" id="PF04230"/>
    </source>
</evidence>
<dbReference type="NCBIfam" id="TIGR03609">
    <property type="entry name" value="S_layer_CsaB"/>
    <property type="match status" value="1"/>
</dbReference>